<dbReference type="SFLD" id="SFLDG00179">
    <property type="entry name" value="mandelate_racemase"/>
    <property type="match status" value="1"/>
</dbReference>
<dbReference type="PANTHER" id="PTHR13794">
    <property type="entry name" value="ENOLASE SUPERFAMILY, MANDELATE RACEMASE"/>
    <property type="match status" value="1"/>
</dbReference>
<evidence type="ECO:0000313" key="6">
    <source>
        <dbReference type="Proteomes" id="UP001156702"/>
    </source>
</evidence>
<dbReference type="InterPro" id="IPR029065">
    <property type="entry name" value="Enolase_C-like"/>
</dbReference>
<accession>A0ABQ5ZLM0</accession>
<dbReference type="EMBL" id="BSOP01000039">
    <property type="protein sequence ID" value="GLR53528.1"/>
    <property type="molecule type" value="Genomic_DNA"/>
</dbReference>
<dbReference type="InterPro" id="IPR013342">
    <property type="entry name" value="Mandelate_racemase_C"/>
</dbReference>
<keyword evidence="6" id="KW-1185">Reference proteome</keyword>
<sequence>MRIRHVRPYVIAYSDPNDFANRRMTTLVRVETVDGVVGWGEGIAMWPEACKATATIIAALGDLLVETGEIDVRGAWERMRAHCWWYGEGGIACFAYSALDMALWDIDGKRQGKPLHALLADNARTSLPAYASSHVNKATIEDCVAEIAGFQQQGFKGVKLGFAKKGLSNIGRDPDNDVAFISALRRAVGKDFEIIVDAGNGVKWDVATAVATVRRMAEYDIGWIEEPFYPTFIEDYRALKAAVDVPIGTGEREWTVSGYRRLIETGTVDVLGVDPARAEGVTGFRMIDALCAANGITINAHAWSTAILTAASLHLSLASRTARLFELKPFPVVVQNELVEEPIWHAGGEMSAPAGPGLGVTINEAVLNRLAI</sequence>
<name>A0ABQ5ZLM0_9HYPH</name>
<dbReference type="RefSeq" id="WP_244769711.1">
    <property type="nucleotide sequence ID" value="NZ_BSOP01000039.1"/>
</dbReference>
<comment type="cofactor">
    <cofactor evidence="1">
        <name>Mg(2+)</name>
        <dbReference type="ChEBI" id="CHEBI:18420"/>
    </cofactor>
</comment>
<dbReference type="SMART" id="SM00922">
    <property type="entry name" value="MR_MLE"/>
    <property type="match status" value="1"/>
</dbReference>
<evidence type="ECO:0000313" key="5">
    <source>
        <dbReference type="EMBL" id="GLR53528.1"/>
    </source>
</evidence>
<dbReference type="InterPro" id="IPR013341">
    <property type="entry name" value="Mandelate_racemase_N_dom"/>
</dbReference>
<dbReference type="Pfam" id="PF02746">
    <property type="entry name" value="MR_MLE_N"/>
    <property type="match status" value="1"/>
</dbReference>
<keyword evidence="3" id="KW-0460">Magnesium</keyword>
<organism evidence="5 6">
    <name type="scientific">Shinella yambaruensis</name>
    <dbReference type="NCBI Taxonomy" id="415996"/>
    <lineage>
        <taxon>Bacteria</taxon>
        <taxon>Pseudomonadati</taxon>
        <taxon>Pseudomonadota</taxon>
        <taxon>Alphaproteobacteria</taxon>
        <taxon>Hyphomicrobiales</taxon>
        <taxon>Rhizobiaceae</taxon>
        <taxon>Shinella</taxon>
    </lineage>
</organism>
<dbReference type="PANTHER" id="PTHR13794:SF58">
    <property type="entry name" value="MITOCHONDRIAL ENOLASE SUPERFAMILY MEMBER 1"/>
    <property type="match status" value="1"/>
</dbReference>
<dbReference type="Gene3D" id="3.30.390.10">
    <property type="entry name" value="Enolase-like, N-terminal domain"/>
    <property type="match status" value="1"/>
</dbReference>
<dbReference type="InterPro" id="IPR036849">
    <property type="entry name" value="Enolase-like_C_sf"/>
</dbReference>
<gene>
    <name evidence="5" type="primary">gci</name>
    <name evidence="5" type="ORF">GCM10007923_47430</name>
</gene>
<dbReference type="SUPFAM" id="SSF54826">
    <property type="entry name" value="Enolase N-terminal domain-like"/>
    <property type="match status" value="1"/>
</dbReference>
<evidence type="ECO:0000256" key="3">
    <source>
        <dbReference type="ARBA" id="ARBA00022842"/>
    </source>
</evidence>
<feature type="domain" description="Mandelate racemase/muconate lactonizing enzyme C-terminal" evidence="4">
    <location>
        <begin position="140"/>
        <end position="246"/>
    </location>
</feature>
<dbReference type="Pfam" id="PF13378">
    <property type="entry name" value="MR_MLE_C"/>
    <property type="match status" value="1"/>
</dbReference>
<dbReference type="CDD" id="cd03316">
    <property type="entry name" value="MR_like"/>
    <property type="match status" value="1"/>
</dbReference>
<comment type="caution">
    <text evidence="5">The sequence shown here is derived from an EMBL/GenBank/DDBJ whole genome shotgun (WGS) entry which is preliminary data.</text>
</comment>
<evidence type="ECO:0000259" key="4">
    <source>
        <dbReference type="SMART" id="SM00922"/>
    </source>
</evidence>
<dbReference type="Gene3D" id="3.20.20.120">
    <property type="entry name" value="Enolase-like C-terminal domain"/>
    <property type="match status" value="1"/>
</dbReference>
<dbReference type="Proteomes" id="UP001156702">
    <property type="component" value="Unassembled WGS sequence"/>
</dbReference>
<evidence type="ECO:0000256" key="1">
    <source>
        <dbReference type="ARBA" id="ARBA00001946"/>
    </source>
</evidence>
<dbReference type="InterPro" id="IPR046945">
    <property type="entry name" value="RHMD-like"/>
</dbReference>
<protein>
    <submittedName>
        <fullName evidence="5">D-galactarolactone cycloisomerase</fullName>
    </submittedName>
</protein>
<proteinExistence type="predicted"/>
<dbReference type="SFLD" id="SFLDS00001">
    <property type="entry name" value="Enolase"/>
    <property type="match status" value="1"/>
</dbReference>
<reference evidence="6" key="1">
    <citation type="journal article" date="2019" name="Int. J. Syst. Evol. Microbiol.">
        <title>The Global Catalogue of Microorganisms (GCM) 10K type strain sequencing project: providing services to taxonomists for standard genome sequencing and annotation.</title>
        <authorList>
            <consortium name="The Broad Institute Genomics Platform"/>
            <consortium name="The Broad Institute Genome Sequencing Center for Infectious Disease"/>
            <person name="Wu L."/>
            <person name="Ma J."/>
        </authorList>
    </citation>
    <scope>NUCLEOTIDE SEQUENCE [LARGE SCALE GENOMIC DNA]</scope>
    <source>
        <strain evidence="6">NBRC 102122</strain>
    </source>
</reference>
<evidence type="ECO:0000256" key="2">
    <source>
        <dbReference type="ARBA" id="ARBA00022723"/>
    </source>
</evidence>
<keyword evidence="2" id="KW-0479">Metal-binding</keyword>
<dbReference type="SUPFAM" id="SSF51604">
    <property type="entry name" value="Enolase C-terminal domain-like"/>
    <property type="match status" value="1"/>
</dbReference>
<dbReference type="InterPro" id="IPR029017">
    <property type="entry name" value="Enolase-like_N"/>
</dbReference>